<dbReference type="InterPro" id="IPR029044">
    <property type="entry name" value="Nucleotide-diphossugar_trans"/>
</dbReference>
<evidence type="ECO:0000259" key="1">
    <source>
        <dbReference type="Pfam" id="PF00535"/>
    </source>
</evidence>
<protein>
    <submittedName>
        <fullName evidence="2">Glycosyl transferase</fullName>
    </submittedName>
</protein>
<dbReference type="PANTHER" id="PTHR43685:SF2">
    <property type="entry name" value="GLYCOSYLTRANSFERASE 2-LIKE DOMAIN-CONTAINING PROTEIN"/>
    <property type="match status" value="1"/>
</dbReference>
<dbReference type="KEGG" id="pami:JCM7686_3256"/>
<dbReference type="SUPFAM" id="SSF53448">
    <property type="entry name" value="Nucleotide-diphospho-sugar transferases"/>
    <property type="match status" value="1"/>
</dbReference>
<name>S5YYK8_PARAH</name>
<dbReference type="InterPro" id="IPR001173">
    <property type="entry name" value="Glyco_trans_2-like"/>
</dbReference>
<feature type="domain" description="Glycosyltransferase 2-like" evidence="1">
    <location>
        <begin position="9"/>
        <end position="114"/>
    </location>
</feature>
<sequence length="329" mass="35693">MSADIPVAVVIPVLNRASRIAAAIRAALAQSHPDCIVVVVDDGSRDGSWAEMCRFAGEDRVALIRLKRNLGTAQAKNVALLLTGGRAVSFHDSDDRPHPDKLLRQARVLGQGGLSGDAGLNWRVIGRAPGAALQIDAVFCHHELILPDGGRRIIRRELALFDDLFPNAQPEQAPGDWLHINSGLFHPRVFREIGGYADSIEEDRDLRNRLLCAGQILRVIEEPLLTKIETADSLTQSPETGYTSARRRADREAVWRDIDLWFRTRQIPPRAISVPADAVAEIIRPALLAPSAALADSATAAARDIWLARASAAQGPAQSPAELAGQAKR</sequence>
<keyword evidence="3" id="KW-1185">Reference proteome</keyword>
<dbReference type="eggNOG" id="COG1216">
    <property type="taxonomic scope" value="Bacteria"/>
</dbReference>
<dbReference type="EMBL" id="CP006650">
    <property type="protein sequence ID" value="AGT10291.1"/>
    <property type="molecule type" value="Genomic_DNA"/>
</dbReference>
<gene>
    <name evidence="2" type="ORF">JCM7686_3256</name>
</gene>
<evidence type="ECO:0000313" key="3">
    <source>
        <dbReference type="Proteomes" id="UP000015480"/>
    </source>
</evidence>
<reference evidence="2 3" key="1">
    <citation type="journal article" date="2014" name="BMC Genomics">
        <title>Architecture and functions of a multipartite genome of the methylotrophic bacterium Paracoccus aminophilus JCM 7686, containing primary and secondary chromids.</title>
        <authorList>
            <person name="Dziewit L."/>
            <person name="Czarnecki J."/>
            <person name="Wibberg D."/>
            <person name="Radlinska M."/>
            <person name="Mrozek P."/>
            <person name="Szymczak M."/>
            <person name="Schluter A."/>
            <person name="Puhler A."/>
            <person name="Bartosik D."/>
        </authorList>
    </citation>
    <scope>NUCLEOTIDE SEQUENCE [LARGE SCALE GENOMIC DNA]</scope>
    <source>
        <strain evidence="2">JCM 7686</strain>
    </source>
</reference>
<dbReference type="STRING" id="1367847.JCM7686_3256"/>
<dbReference type="CDD" id="cd00761">
    <property type="entry name" value="Glyco_tranf_GTA_type"/>
    <property type="match status" value="1"/>
</dbReference>
<dbReference type="GO" id="GO:0016740">
    <property type="term" value="F:transferase activity"/>
    <property type="evidence" value="ECO:0007669"/>
    <property type="project" value="UniProtKB-KW"/>
</dbReference>
<dbReference type="PATRIC" id="fig|1367847.3.peg.3283"/>
<dbReference type="Pfam" id="PF00535">
    <property type="entry name" value="Glycos_transf_2"/>
    <property type="match status" value="1"/>
</dbReference>
<dbReference type="Gene3D" id="3.90.550.10">
    <property type="entry name" value="Spore Coat Polysaccharide Biosynthesis Protein SpsA, Chain A"/>
    <property type="match status" value="1"/>
</dbReference>
<dbReference type="RefSeq" id="WP_020951927.1">
    <property type="nucleotide sequence ID" value="NC_022041.1"/>
</dbReference>
<dbReference type="InterPro" id="IPR050834">
    <property type="entry name" value="Glycosyltransf_2"/>
</dbReference>
<proteinExistence type="predicted"/>
<organism evidence="2 3">
    <name type="scientific">Paracoccus aminophilus JCM 7686</name>
    <dbReference type="NCBI Taxonomy" id="1367847"/>
    <lineage>
        <taxon>Bacteria</taxon>
        <taxon>Pseudomonadati</taxon>
        <taxon>Pseudomonadota</taxon>
        <taxon>Alphaproteobacteria</taxon>
        <taxon>Rhodobacterales</taxon>
        <taxon>Paracoccaceae</taxon>
        <taxon>Paracoccus</taxon>
    </lineage>
</organism>
<dbReference type="PANTHER" id="PTHR43685">
    <property type="entry name" value="GLYCOSYLTRANSFERASE"/>
    <property type="match status" value="1"/>
</dbReference>
<keyword evidence="2" id="KW-0808">Transferase</keyword>
<dbReference type="OrthoDB" id="5291101at2"/>
<dbReference type="AlphaFoldDB" id="S5YYK8"/>
<accession>S5YYK8</accession>
<evidence type="ECO:0000313" key="2">
    <source>
        <dbReference type="EMBL" id="AGT10291.1"/>
    </source>
</evidence>
<dbReference type="Proteomes" id="UP000015480">
    <property type="component" value="Chromosome"/>
</dbReference>
<dbReference type="HOGENOM" id="CLU_073044_0_0_5"/>